<reference evidence="1 2" key="1">
    <citation type="submission" date="2020-08" db="EMBL/GenBank/DDBJ databases">
        <title>Genomic Encyclopedia of Type Strains, Phase III (KMG-III): the genomes of soil and plant-associated and newly described type strains.</title>
        <authorList>
            <person name="Whitman W."/>
        </authorList>
    </citation>
    <scope>NUCLEOTIDE SEQUENCE [LARGE SCALE GENOMIC DNA]</scope>
    <source>
        <strain evidence="1 2">CECT 8075</strain>
    </source>
</reference>
<comment type="caution">
    <text evidence="1">The sequence shown here is derived from an EMBL/GenBank/DDBJ whole genome shotgun (WGS) entry which is preliminary data.</text>
</comment>
<dbReference type="InterPro" id="IPR053161">
    <property type="entry name" value="Ulvan_degrading_GH"/>
</dbReference>
<keyword evidence="2" id="KW-1185">Reference proteome</keyword>
<dbReference type="Proteomes" id="UP000536179">
    <property type="component" value="Unassembled WGS sequence"/>
</dbReference>
<gene>
    <name evidence="1" type="ORF">FHS27_001553</name>
</gene>
<evidence type="ECO:0000313" key="1">
    <source>
        <dbReference type="EMBL" id="MBB3205749.1"/>
    </source>
</evidence>
<evidence type="ECO:0000313" key="2">
    <source>
        <dbReference type="Proteomes" id="UP000536179"/>
    </source>
</evidence>
<sequence>MNLYLRKLAAWAFVFALTIGIRDLPGAEPASSNSVTVDDESTPSWAPLDEFLLHRGESKSNVWPTVRPEMRPGAIWWWPNSAVTKNDLSWNLELYRKAGWGNLSIVGIYGVRGEEERAIDLFSPKWFEMYSYTTKEADRLGINIDLTPGGGWRWGGPHVSRDFAEQSFRVDGDAISVLSKRDAVKRAGKGGKGLTVNPYSNAAVTHHLDWFDRLMTAHQGNPPRAFYYDSFENTGNWAPEFLEEFCKRRGYPLEDQAALLGGEGDSEESRRVVADYRRTLSELLIDRVREIAAWGDQRGSGLRMQAHGAPANLLDMYAAASIPETEVFGASKFAISGFRRDPQWIRADQQSDMVNRFASSASHVAGHALTTSESFTWLRNHYHTSLAHLKAESDKLLLNGINSIFYHGACFSPEKTAWPGWLFYASTQANPRNSIFRDIPVLNAYITRCQSVLQSGRPHNDVLLYWPVDDLWMNGGTGEQRFTVHHPDWIEKTACGEAGRWLDKHGYTFDFVSDEQLQKTDCGEADLQTQGGNRYRTVLVPAAKVMTLGTAKRLIELGRDGATVLIWKRLPDEVPGWFDYGEREQQLKNLFKEVDFDADGMSALGRGKLMLHDDLETLLSAAGVEREAMVDQGIQFIRRIDSKQVSYFIANHTSESIDRWVMIASPCQSVVMMDPMTGTSGLAPLRQRNGLTEVFLQIESGETRILRAVVDGEKDLNAWAVKRSVGDPITISRPWELKFIEGGPTLPADASLDRVGSWTELPDDEAKRFAGAVRYTVKVDVPEASSVSQPDGWILDLGDVRESARVWVNDQPIGVVVAHPFRIDLGQHLKNGENELAIEVTNLSANRIRDLDRRGVDWKKFEDINFVDHLYKPFDASKWSLEASGLLKPVTLSPYRLIESLDDIP</sequence>
<name>A0A7W5H4V3_9BACT</name>
<dbReference type="EMBL" id="JACHXU010000004">
    <property type="protein sequence ID" value="MBB3205749.1"/>
    <property type="molecule type" value="Genomic_DNA"/>
</dbReference>
<dbReference type="Gene3D" id="2.60.120.260">
    <property type="entry name" value="Galactose-binding domain-like"/>
    <property type="match status" value="1"/>
</dbReference>
<accession>A0A7W5H4V3</accession>
<dbReference type="NCBIfam" id="NF045579">
    <property type="entry name" value="rhamnoside_JR"/>
    <property type="match status" value="1"/>
</dbReference>
<protein>
    <submittedName>
        <fullName evidence="1">Putative membrane protein</fullName>
    </submittedName>
</protein>
<dbReference type="Pfam" id="PF17132">
    <property type="entry name" value="Glyco_hydro_106"/>
    <property type="match status" value="2"/>
</dbReference>
<dbReference type="AlphaFoldDB" id="A0A7W5H4V3"/>
<organism evidence="1 2">
    <name type="scientific">Aporhodopirellula rubra</name>
    <dbReference type="NCBI Taxonomy" id="980271"/>
    <lineage>
        <taxon>Bacteria</taxon>
        <taxon>Pseudomonadati</taxon>
        <taxon>Planctomycetota</taxon>
        <taxon>Planctomycetia</taxon>
        <taxon>Pirellulales</taxon>
        <taxon>Pirellulaceae</taxon>
        <taxon>Aporhodopirellula</taxon>
    </lineage>
</organism>
<dbReference type="SUPFAM" id="SSF49785">
    <property type="entry name" value="Galactose-binding domain-like"/>
    <property type="match status" value="1"/>
</dbReference>
<dbReference type="PANTHER" id="PTHR36848">
    <property type="entry name" value="DNA-BINDING PROTEIN (PUTATIVE SECRETED PROTEIN)-RELATED"/>
    <property type="match status" value="1"/>
</dbReference>
<proteinExistence type="predicted"/>
<dbReference type="InterPro" id="IPR008979">
    <property type="entry name" value="Galactose-bd-like_sf"/>
</dbReference>
<dbReference type="PANTHER" id="PTHR36848:SF2">
    <property type="entry name" value="SECRETED PROTEIN"/>
    <property type="match status" value="1"/>
</dbReference>